<evidence type="ECO:0000313" key="1">
    <source>
        <dbReference type="EMBL" id="PRB81745.1"/>
    </source>
</evidence>
<organism evidence="1 4">
    <name type="scientific">Chryseobacterium culicis</name>
    <dbReference type="NCBI Taxonomy" id="680127"/>
    <lineage>
        <taxon>Bacteria</taxon>
        <taxon>Pseudomonadati</taxon>
        <taxon>Bacteroidota</taxon>
        <taxon>Flavobacteriia</taxon>
        <taxon>Flavobacteriales</taxon>
        <taxon>Weeksellaceae</taxon>
        <taxon>Chryseobacterium group</taxon>
        <taxon>Chryseobacterium</taxon>
    </lineage>
</organism>
<accession>A0A2S9CML3</accession>
<gene>
    <name evidence="1" type="ORF">CQ022_18905</name>
    <name evidence="2" type="ORF">CQ033_17810</name>
</gene>
<protein>
    <submittedName>
        <fullName evidence="1">Uncharacterized protein</fullName>
    </submittedName>
</protein>
<dbReference type="AlphaFoldDB" id="A0A2S9CML3"/>
<dbReference type="Proteomes" id="UP000238534">
    <property type="component" value="Unassembled WGS sequence"/>
</dbReference>
<evidence type="ECO:0000313" key="4">
    <source>
        <dbReference type="Proteomes" id="UP000238534"/>
    </source>
</evidence>
<proteinExistence type="predicted"/>
<dbReference type="EMBL" id="PCPP01000004">
    <property type="protein sequence ID" value="PRB81745.1"/>
    <property type="molecule type" value="Genomic_DNA"/>
</dbReference>
<evidence type="ECO:0000313" key="2">
    <source>
        <dbReference type="EMBL" id="PRB88400.1"/>
    </source>
</evidence>
<reference evidence="3 4" key="1">
    <citation type="submission" date="2017-09" db="EMBL/GenBank/DDBJ databases">
        <title>Genomic, metabolic, and phenotypic characteristics of bacterial isolates from the natural microbiome of the model nematode Caenorhabditis elegans.</title>
        <authorList>
            <person name="Zimmermann J."/>
            <person name="Obeng N."/>
            <person name="Yang W."/>
            <person name="Obeng O."/>
            <person name="Kissoyan K."/>
            <person name="Pees B."/>
            <person name="Dirksen P."/>
            <person name="Hoppner M."/>
            <person name="Franke A."/>
            <person name="Rosenstiel P."/>
            <person name="Leippe M."/>
            <person name="Dierking K."/>
            <person name="Kaleta C."/>
            <person name="Schulenburg H."/>
        </authorList>
    </citation>
    <scope>NUCLEOTIDE SEQUENCE [LARGE SCALE GENOMIC DNA]</scope>
    <source>
        <strain evidence="1 4">MYb25</strain>
        <strain evidence="2 3">MYb44</strain>
    </source>
</reference>
<name>A0A2S9CML3_CHRCI</name>
<keyword evidence="3" id="KW-1185">Reference proteome</keyword>
<comment type="caution">
    <text evidence="1">The sequence shown here is derived from an EMBL/GenBank/DDBJ whole genome shotgun (WGS) entry which is preliminary data.</text>
</comment>
<evidence type="ECO:0000313" key="3">
    <source>
        <dbReference type="Proteomes" id="UP000238325"/>
    </source>
</evidence>
<dbReference type="Proteomes" id="UP000238325">
    <property type="component" value="Unassembled WGS sequence"/>
</dbReference>
<dbReference type="EMBL" id="PCPH01000005">
    <property type="protein sequence ID" value="PRB88400.1"/>
    <property type="molecule type" value="Genomic_DNA"/>
</dbReference>
<sequence length="59" mass="7257">MFLNLKLNKKVNMEQIFIIQRGVKFKLSFDFCTFKIKILRYSFNLGKINSEKRFRYNED</sequence>